<evidence type="ECO:0000256" key="1">
    <source>
        <dbReference type="SAM" id="Phobius"/>
    </source>
</evidence>
<dbReference type="AlphaFoldDB" id="A0A926EQQ6"/>
<comment type="caution">
    <text evidence="2">The sequence shown here is derived from an EMBL/GenBank/DDBJ whole genome shotgun (WGS) entry which is preliminary data.</text>
</comment>
<sequence>MLFESVTQNGISVQGVLFCTVVSLVLGICVACIYMFRNSYSKSFVVTLALLPAMVQIVIMLVNGNLGAGVAVMGAFGLVRFRSVPGTAREISSIFFAMAIGLATGMGYLGYAGLFLIIVGLATLGLSISNFGREKVGERELKITIPENLDYEGIFDDLFQKYTSQAQLIRVRTTNMGSLYELQYLIHLKGENISKEFLDELRCRNGNLNIVCGRVSTARDEL</sequence>
<proteinExistence type="predicted"/>
<name>A0A926EQQ6_9FIRM</name>
<dbReference type="Proteomes" id="UP000623678">
    <property type="component" value="Unassembled WGS sequence"/>
</dbReference>
<accession>A0A926EQQ6</accession>
<keyword evidence="1" id="KW-0472">Membrane</keyword>
<keyword evidence="1" id="KW-1133">Transmembrane helix</keyword>
<evidence type="ECO:0000313" key="2">
    <source>
        <dbReference type="EMBL" id="MBC8585996.1"/>
    </source>
</evidence>
<feature type="transmembrane region" description="Helical" evidence="1">
    <location>
        <begin position="56"/>
        <end position="79"/>
    </location>
</feature>
<reference evidence="2" key="1">
    <citation type="submission" date="2020-08" db="EMBL/GenBank/DDBJ databases">
        <title>Genome public.</title>
        <authorList>
            <person name="Liu C."/>
            <person name="Sun Q."/>
        </authorList>
    </citation>
    <scope>NUCLEOTIDE SEQUENCE</scope>
    <source>
        <strain evidence="2">NSJ-64</strain>
    </source>
</reference>
<feature type="transmembrane region" description="Helical" evidence="1">
    <location>
        <begin position="12"/>
        <end position="36"/>
    </location>
</feature>
<dbReference type="Pfam" id="PF16316">
    <property type="entry name" value="DUF4956"/>
    <property type="match status" value="1"/>
</dbReference>
<keyword evidence="3" id="KW-1185">Reference proteome</keyword>
<protein>
    <submittedName>
        <fullName evidence="2">DUF4956 domain-containing protein</fullName>
    </submittedName>
</protein>
<dbReference type="EMBL" id="JACRTD010000007">
    <property type="protein sequence ID" value="MBC8585996.1"/>
    <property type="molecule type" value="Genomic_DNA"/>
</dbReference>
<dbReference type="InterPro" id="IPR032531">
    <property type="entry name" value="DUF4956"/>
</dbReference>
<organism evidence="2 3">
    <name type="scientific">Youxingia wuxianensis</name>
    <dbReference type="NCBI Taxonomy" id="2763678"/>
    <lineage>
        <taxon>Bacteria</taxon>
        <taxon>Bacillati</taxon>
        <taxon>Bacillota</taxon>
        <taxon>Clostridia</taxon>
        <taxon>Eubacteriales</taxon>
        <taxon>Oscillospiraceae</taxon>
        <taxon>Youxingia</taxon>
    </lineage>
</organism>
<keyword evidence="1" id="KW-0812">Transmembrane</keyword>
<gene>
    <name evidence="2" type="ORF">H8705_10410</name>
</gene>
<evidence type="ECO:0000313" key="3">
    <source>
        <dbReference type="Proteomes" id="UP000623678"/>
    </source>
</evidence>